<evidence type="ECO:0000256" key="5">
    <source>
        <dbReference type="ARBA" id="ARBA00023242"/>
    </source>
</evidence>
<evidence type="ECO:0000256" key="6">
    <source>
        <dbReference type="ARBA" id="ARBA00023328"/>
    </source>
</evidence>
<dbReference type="GO" id="GO:0007059">
    <property type="term" value="P:chromosome segregation"/>
    <property type="evidence" value="ECO:0007669"/>
    <property type="project" value="TreeGrafter"/>
</dbReference>
<name>A0A2T3ZPF1_TRIA4</name>
<protein>
    <recommendedName>
        <fullName evidence="9">Centromere protein H C-terminal domain-containing protein</fullName>
    </recommendedName>
</protein>
<feature type="domain" description="Centromere protein H C-terminal" evidence="9">
    <location>
        <begin position="26"/>
        <end position="224"/>
    </location>
</feature>
<keyword evidence="4" id="KW-0995">Kinetochore</keyword>
<dbReference type="GO" id="GO:0007052">
    <property type="term" value="P:mitotic spindle organization"/>
    <property type="evidence" value="ECO:0007669"/>
    <property type="project" value="TreeGrafter"/>
</dbReference>
<dbReference type="GO" id="GO:0000776">
    <property type="term" value="C:kinetochore"/>
    <property type="evidence" value="ECO:0007669"/>
    <property type="project" value="UniProtKB-KW"/>
</dbReference>
<evidence type="ECO:0000256" key="8">
    <source>
        <dbReference type="SAM" id="Coils"/>
    </source>
</evidence>
<organism evidence="10 11">
    <name type="scientific">Trichoderma asperellum (strain ATCC 204424 / CBS 433.97 / NBRC 101777)</name>
    <dbReference type="NCBI Taxonomy" id="1042311"/>
    <lineage>
        <taxon>Eukaryota</taxon>
        <taxon>Fungi</taxon>
        <taxon>Dikarya</taxon>
        <taxon>Ascomycota</taxon>
        <taxon>Pezizomycotina</taxon>
        <taxon>Sordariomycetes</taxon>
        <taxon>Hypocreomycetidae</taxon>
        <taxon>Hypocreales</taxon>
        <taxon>Hypocreaceae</taxon>
        <taxon>Trichoderma</taxon>
    </lineage>
</organism>
<evidence type="ECO:0000313" key="11">
    <source>
        <dbReference type="Proteomes" id="UP000240493"/>
    </source>
</evidence>
<keyword evidence="11" id="KW-1185">Reference proteome</keyword>
<feature type="coiled-coil region" evidence="8">
    <location>
        <begin position="20"/>
        <end position="47"/>
    </location>
</feature>
<dbReference type="InterPro" id="IPR008426">
    <property type="entry name" value="CENP-H_C"/>
</dbReference>
<keyword evidence="3" id="KW-0158">Chromosome</keyword>
<comment type="similarity">
    <text evidence="7">Belongs to the CENP-H/MCM16 family.</text>
</comment>
<evidence type="ECO:0000256" key="3">
    <source>
        <dbReference type="ARBA" id="ARBA00022454"/>
    </source>
</evidence>
<accession>A0A2T3ZPF1</accession>
<keyword evidence="8" id="KW-0175">Coiled coil</keyword>
<dbReference type="OrthoDB" id="2274804at2759"/>
<dbReference type="PANTHER" id="PTHR48122">
    <property type="entry name" value="CENTROMERE PROTEIN H"/>
    <property type="match status" value="1"/>
</dbReference>
<evidence type="ECO:0000256" key="2">
    <source>
        <dbReference type="ARBA" id="ARBA00004629"/>
    </source>
</evidence>
<dbReference type="Pfam" id="PF05837">
    <property type="entry name" value="CENP-H"/>
    <property type="match status" value="1"/>
</dbReference>
<dbReference type="Proteomes" id="UP000240493">
    <property type="component" value="Unassembled WGS sequence"/>
</dbReference>
<gene>
    <name evidence="10" type="ORF">M441DRAFT_53389</name>
</gene>
<dbReference type="GO" id="GO:0051382">
    <property type="term" value="P:kinetochore assembly"/>
    <property type="evidence" value="ECO:0007669"/>
    <property type="project" value="InterPro"/>
</dbReference>
<evidence type="ECO:0000256" key="7">
    <source>
        <dbReference type="ARBA" id="ARBA00025735"/>
    </source>
</evidence>
<reference evidence="10 11" key="1">
    <citation type="submission" date="2016-07" db="EMBL/GenBank/DDBJ databases">
        <title>Multiple horizontal gene transfer events from other fungi enriched the ability of initially mycotrophic Trichoderma (Ascomycota) to feed on dead plant biomass.</title>
        <authorList>
            <consortium name="DOE Joint Genome Institute"/>
            <person name="Aerts A."/>
            <person name="Atanasova L."/>
            <person name="Chenthamara K."/>
            <person name="Zhang J."/>
            <person name="Grujic M."/>
            <person name="Henrissat B."/>
            <person name="Kuo A."/>
            <person name="Salamov A."/>
            <person name="Lipzen A."/>
            <person name="Labutti K."/>
            <person name="Barry K."/>
            <person name="Miao Y."/>
            <person name="Rahimi M.J."/>
            <person name="Shen Q."/>
            <person name="Grigoriev I.V."/>
            <person name="Kubicek C.P."/>
            <person name="Druzhinina I.S."/>
        </authorList>
    </citation>
    <scope>NUCLEOTIDE SEQUENCE [LARGE SCALE GENOMIC DNA]</scope>
    <source>
        <strain evidence="10 11">CBS 433.97</strain>
    </source>
</reference>
<dbReference type="EMBL" id="KZ679256">
    <property type="protein sequence ID" value="PTB46668.1"/>
    <property type="molecule type" value="Genomic_DNA"/>
</dbReference>
<dbReference type="AlphaFoldDB" id="A0A2T3ZPF1"/>
<evidence type="ECO:0000256" key="1">
    <source>
        <dbReference type="ARBA" id="ARBA00004123"/>
    </source>
</evidence>
<evidence type="ECO:0000259" key="9">
    <source>
        <dbReference type="Pfam" id="PF05837"/>
    </source>
</evidence>
<dbReference type="GO" id="GO:0043515">
    <property type="term" value="F:kinetochore binding"/>
    <property type="evidence" value="ECO:0007669"/>
    <property type="project" value="TreeGrafter"/>
</dbReference>
<dbReference type="PANTHER" id="PTHR48122:SF1">
    <property type="entry name" value="CENTROMERE PROTEIN H"/>
    <property type="match status" value="1"/>
</dbReference>
<dbReference type="GO" id="GO:0005634">
    <property type="term" value="C:nucleus"/>
    <property type="evidence" value="ECO:0007669"/>
    <property type="project" value="UniProtKB-SubCell"/>
</dbReference>
<sequence length="227" mass="25663">MSEVDEPMTGVDGGESRLPLSEDETRVLELYDKLQELRLEIAILNAQQAGRNYDESNITEAQDALLTARARYRLRNDAIESVMMANPILKAVHNGTQASPIERDLFPYVQERDETSISVAQHAESVTKLRDDLTKVQVQSLRVCRENMELASELFALAEQAKQKKAVRVDDPRVQQEIEKLTREVKTSRQRWRVMKGVASGVVAGSGVDWAKDEDLRNIVLDPEDED</sequence>
<comment type="subcellular location">
    <subcellularLocation>
        <location evidence="2">Chromosome</location>
        <location evidence="2">Centromere</location>
        <location evidence="2">Kinetochore</location>
    </subcellularLocation>
    <subcellularLocation>
        <location evidence="1">Nucleus</location>
    </subcellularLocation>
</comment>
<keyword evidence="6" id="KW-0137">Centromere</keyword>
<evidence type="ECO:0000313" key="10">
    <source>
        <dbReference type="EMBL" id="PTB46668.1"/>
    </source>
</evidence>
<dbReference type="STRING" id="1042311.A0A2T3ZPF1"/>
<dbReference type="InterPro" id="IPR040034">
    <property type="entry name" value="CENP-H"/>
</dbReference>
<keyword evidence="5" id="KW-0539">Nucleus</keyword>
<evidence type="ECO:0000256" key="4">
    <source>
        <dbReference type="ARBA" id="ARBA00022838"/>
    </source>
</evidence>
<proteinExistence type="inferred from homology"/>